<keyword evidence="20" id="KW-1185">Reference proteome</keyword>
<dbReference type="InterPro" id="IPR011782">
    <property type="entry name" value="Pept_S1C_Do"/>
</dbReference>
<comment type="catalytic activity">
    <reaction evidence="1">
        <text>Acts on substrates that are at least partially unfolded. The cleavage site P1 residue is normally between a pair of hydrophobic residues, such as Val-|-Val.</text>
        <dbReference type="EC" id="3.4.21.107"/>
    </reaction>
</comment>
<dbReference type="Gene3D" id="2.30.42.10">
    <property type="match status" value="2"/>
</dbReference>
<dbReference type="Proteomes" id="UP000646365">
    <property type="component" value="Unassembled WGS sequence"/>
</dbReference>
<keyword evidence="10" id="KW-0378">Hydrolase</keyword>
<feature type="domain" description="PDZ" evidence="18">
    <location>
        <begin position="310"/>
        <end position="391"/>
    </location>
</feature>
<evidence type="ECO:0000256" key="5">
    <source>
        <dbReference type="ARBA" id="ARBA00013958"/>
    </source>
</evidence>
<sequence length="525" mass="54608">MMDIDPAPQPRRRKTRIALLLALSSALAAGPVSLALAQGAPEGSAPESAAPTQQQPLPSFAPEVDKVLPAVVNISVVEKSDAAPVADEEDAAPDDQQLPGFPGGTPFDDMLRHFFEQQPGRMAPGPRPQVMALGSGFIIDPAGYVVTNNHVVGDAAKVTVVFQDGSEHRAKIVGKDAKTDLALLKIDAPKPLPYVQWGDSGKERIGDWVLAVGNPFGLGGTVTKGIISAKSRSLDSSSYVDYLQIDAAVNRGNSGGPTFDLDGHVVGINTAIYSPNGGNVGIAFDIPSDTAKAVIDQIKAKGHVDRGYLGVEIQQVTPDLAAAIGIDKDGPQGALVASVKSGGPAAKAGVEVGDVIRQVNGQSIDKTRDLPRLIAETSAGTTVRLTVLRHGKPVELEATVGHLDEAKVASADRRDEDGTDHATLGMRLTSLNSALRSRLHLGRDTKGAVITHVENGSAADSVGLEGGDVIERVDGQSVKGPEDAKALLAEAEKTPKKPILLLIDRHGAESFIAMSQTPDGTPDAG</sequence>
<evidence type="ECO:0000256" key="12">
    <source>
        <dbReference type="ARBA" id="ARBA00023016"/>
    </source>
</evidence>
<feature type="region of interest" description="Disordered" evidence="16">
    <location>
        <begin position="38"/>
        <end position="59"/>
    </location>
</feature>
<dbReference type="InterPro" id="IPR001940">
    <property type="entry name" value="Peptidase_S1C"/>
</dbReference>
<evidence type="ECO:0000313" key="20">
    <source>
        <dbReference type="Proteomes" id="UP000646365"/>
    </source>
</evidence>
<dbReference type="EMBL" id="BMJQ01000004">
    <property type="protein sequence ID" value="GGF12977.1"/>
    <property type="molecule type" value="Genomic_DNA"/>
</dbReference>
<dbReference type="PANTHER" id="PTHR22939">
    <property type="entry name" value="SERINE PROTEASE FAMILY S1C HTRA-RELATED"/>
    <property type="match status" value="1"/>
</dbReference>
<dbReference type="Pfam" id="PF13180">
    <property type="entry name" value="PDZ_2"/>
    <property type="match status" value="1"/>
</dbReference>
<evidence type="ECO:0000256" key="13">
    <source>
        <dbReference type="ARBA" id="ARBA00032850"/>
    </source>
</evidence>
<dbReference type="PANTHER" id="PTHR22939:SF130">
    <property type="entry name" value="PERIPLASMIC SERINE ENDOPROTEASE DEGP-LIKE-RELATED"/>
    <property type="match status" value="1"/>
</dbReference>
<evidence type="ECO:0000256" key="1">
    <source>
        <dbReference type="ARBA" id="ARBA00001772"/>
    </source>
</evidence>
<dbReference type="Pfam" id="PF17820">
    <property type="entry name" value="PDZ_6"/>
    <property type="match status" value="1"/>
</dbReference>
<dbReference type="InterPro" id="IPR009003">
    <property type="entry name" value="Peptidase_S1_PA"/>
</dbReference>
<feature type="compositionally biased region" description="Low complexity" evidence="16">
    <location>
        <begin position="38"/>
        <end position="51"/>
    </location>
</feature>
<dbReference type="NCBIfam" id="TIGR02037">
    <property type="entry name" value="degP_htrA_DO"/>
    <property type="match status" value="1"/>
</dbReference>
<protein>
    <recommendedName>
        <fullName evidence="5">Probable periplasmic serine endoprotease DegP-like</fullName>
        <ecNumber evidence="4">3.4.21.107</ecNumber>
    </recommendedName>
    <alternativeName>
        <fullName evidence="13">Protease Do</fullName>
    </alternativeName>
</protein>
<evidence type="ECO:0000256" key="6">
    <source>
        <dbReference type="ARBA" id="ARBA00022670"/>
    </source>
</evidence>
<organism evidence="19 20">
    <name type="scientific">Aliidongia dinghuensis</name>
    <dbReference type="NCBI Taxonomy" id="1867774"/>
    <lineage>
        <taxon>Bacteria</taxon>
        <taxon>Pseudomonadati</taxon>
        <taxon>Pseudomonadota</taxon>
        <taxon>Alphaproteobacteria</taxon>
        <taxon>Rhodospirillales</taxon>
        <taxon>Dongiaceae</taxon>
        <taxon>Aliidongia</taxon>
    </lineage>
</organism>
<evidence type="ECO:0000256" key="16">
    <source>
        <dbReference type="SAM" id="MobiDB-lite"/>
    </source>
</evidence>
<keyword evidence="12" id="KW-0346">Stress response</keyword>
<dbReference type="InterPro" id="IPR041489">
    <property type="entry name" value="PDZ_6"/>
</dbReference>
<evidence type="ECO:0000259" key="18">
    <source>
        <dbReference type="PROSITE" id="PS50106"/>
    </source>
</evidence>
<keyword evidence="8" id="KW-0677">Repeat</keyword>
<evidence type="ECO:0000256" key="9">
    <source>
        <dbReference type="ARBA" id="ARBA00022764"/>
    </source>
</evidence>
<feature type="chain" id="PRO_5039214231" description="Probable periplasmic serine endoprotease DegP-like" evidence="17">
    <location>
        <begin position="29"/>
        <end position="525"/>
    </location>
</feature>
<evidence type="ECO:0000256" key="4">
    <source>
        <dbReference type="ARBA" id="ARBA00013035"/>
    </source>
</evidence>
<feature type="signal peptide" evidence="17">
    <location>
        <begin position="1"/>
        <end position="28"/>
    </location>
</feature>
<dbReference type="Pfam" id="PF13365">
    <property type="entry name" value="Trypsin_2"/>
    <property type="match status" value="1"/>
</dbReference>
<keyword evidence="11" id="KW-0720">Serine protease</keyword>
<evidence type="ECO:0000256" key="7">
    <source>
        <dbReference type="ARBA" id="ARBA00022729"/>
    </source>
</evidence>
<dbReference type="FunFam" id="2.40.10.120:FF:000007">
    <property type="entry name" value="Periplasmic serine endoprotease DegP-like"/>
    <property type="match status" value="1"/>
</dbReference>
<evidence type="ECO:0000256" key="2">
    <source>
        <dbReference type="ARBA" id="ARBA00004418"/>
    </source>
</evidence>
<dbReference type="Gene3D" id="2.40.10.120">
    <property type="match status" value="1"/>
</dbReference>
<dbReference type="SUPFAM" id="SSF50156">
    <property type="entry name" value="PDZ domain-like"/>
    <property type="match status" value="2"/>
</dbReference>
<dbReference type="PROSITE" id="PS50106">
    <property type="entry name" value="PDZ"/>
    <property type="match status" value="2"/>
</dbReference>
<evidence type="ECO:0000256" key="17">
    <source>
        <dbReference type="SAM" id="SignalP"/>
    </source>
</evidence>
<evidence type="ECO:0000256" key="11">
    <source>
        <dbReference type="ARBA" id="ARBA00022825"/>
    </source>
</evidence>
<evidence type="ECO:0000256" key="3">
    <source>
        <dbReference type="ARBA" id="ARBA00010541"/>
    </source>
</evidence>
<dbReference type="GO" id="GO:0006508">
    <property type="term" value="P:proteolysis"/>
    <property type="evidence" value="ECO:0007669"/>
    <property type="project" value="UniProtKB-KW"/>
</dbReference>
<evidence type="ECO:0000256" key="15">
    <source>
        <dbReference type="PIRSR" id="PIRSR611782-2"/>
    </source>
</evidence>
<feature type="binding site" evidence="15">
    <location>
        <position position="180"/>
    </location>
    <ligand>
        <name>substrate</name>
    </ligand>
</feature>
<dbReference type="EC" id="3.4.21.107" evidence="4"/>
<keyword evidence="7 17" id="KW-0732">Signal</keyword>
<dbReference type="GO" id="GO:0004252">
    <property type="term" value="F:serine-type endopeptidase activity"/>
    <property type="evidence" value="ECO:0007669"/>
    <property type="project" value="InterPro"/>
</dbReference>
<comment type="subcellular location">
    <subcellularLocation>
        <location evidence="2">Periplasm</location>
    </subcellularLocation>
</comment>
<dbReference type="PRINTS" id="PR00834">
    <property type="entry name" value="PROTEASES2C"/>
</dbReference>
<feature type="binding site" evidence="15">
    <location>
        <begin position="252"/>
        <end position="254"/>
    </location>
    <ligand>
        <name>substrate</name>
    </ligand>
</feature>
<dbReference type="SMART" id="SM00228">
    <property type="entry name" value="PDZ"/>
    <property type="match status" value="2"/>
</dbReference>
<feature type="domain" description="PDZ" evidence="18">
    <location>
        <begin position="414"/>
        <end position="480"/>
    </location>
</feature>
<dbReference type="CDD" id="cd10839">
    <property type="entry name" value="cpPDZ1_DegP-like"/>
    <property type="match status" value="1"/>
</dbReference>
<keyword evidence="9" id="KW-0574">Periplasm</keyword>
<name>A0A8J2YST2_9PROT</name>
<feature type="binding site" evidence="15">
    <location>
        <position position="150"/>
    </location>
    <ligand>
        <name>substrate</name>
    </ligand>
</feature>
<dbReference type="InterPro" id="IPR036034">
    <property type="entry name" value="PDZ_sf"/>
</dbReference>
<dbReference type="GO" id="GO:0042597">
    <property type="term" value="C:periplasmic space"/>
    <property type="evidence" value="ECO:0007669"/>
    <property type="project" value="UniProtKB-SubCell"/>
</dbReference>
<dbReference type="SUPFAM" id="SSF50494">
    <property type="entry name" value="Trypsin-like serine proteases"/>
    <property type="match status" value="1"/>
</dbReference>
<gene>
    <name evidence="19" type="ORF">GCM10011611_18340</name>
</gene>
<accession>A0A8J2YST2</accession>
<dbReference type="AlphaFoldDB" id="A0A8J2YST2"/>
<evidence type="ECO:0000313" key="19">
    <source>
        <dbReference type="EMBL" id="GGF12977.1"/>
    </source>
</evidence>
<proteinExistence type="inferred from homology"/>
<dbReference type="RefSeq" id="WP_189044846.1">
    <property type="nucleotide sequence ID" value="NZ_BMJQ01000004.1"/>
</dbReference>
<comment type="caution">
    <text evidence="19">The sequence shown here is derived from an EMBL/GenBank/DDBJ whole genome shotgun (WGS) entry which is preliminary data.</text>
</comment>
<keyword evidence="6 19" id="KW-0645">Protease</keyword>
<evidence type="ECO:0000256" key="8">
    <source>
        <dbReference type="ARBA" id="ARBA00022737"/>
    </source>
</evidence>
<comment type="similarity">
    <text evidence="3">Belongs to the peptidase S1C family.</text>
</comment>
<feature type="active site" description="Charge relay system" evidence="14">
    <location>
        <position position="150"/>
    </location>
</feature>
<feature type="active site" description="Charge relay system" evidence="14">
    <location>
        <position position="254"/>
    </location>
</feature>
<feature type="active site" description="Charge relay system" evidence="14">
    <location>
        <position position="180"/>
    </location>
</feature>
<reference evidence="19" key="1">
    <citation type="journal article" date="2014" name="Int. J. Syst. Evol. Microbiol.">
        <title>Complete genome sequence of Corynebacterium casei LMG S-19264T (=DSM 44701T), isolated from a smear-ripened cheese.</title>
        <authorList>
            <consortium name="US DOE Joint Genome Institute (JGI-PGF)"/>
            <person name="Walter F."/>
            <person name="Albersmeier A."/>
            <person name="Kalinowski J."/>
            <person name="Ruckert C."/>
        </authorList>
    </citation>
    <scope>NUCLEOTIDE SEQUENCE</scope>
    <source>
        <strain evidence="19">CGMCC 1.15725</strain>
    </source>
</reference>
<evidence type="ECO:0000256" key="14">
    <source>
        <dbReference type="PIRSR" id="PIRSR611782-1"/>
    </source>
</evidence>
<reference evidence="19" key="2">
    <citation type="submission" date="2020-09" db="EMBL/GenBank/DDBJ databases">
        <authorList>
            <person name="Sun Q."/>
            <person name="Zhou Y."/>
        </authorList>
    </citation>
    <scope>NUCLEOTIDE SEQUENCE</scope>
    <source>
        <strain evidence="19">CGMCC 1.15725</strain>
    </source>
</reference>
<evidence type="ECO:0000256" key="10">
    <source>
        <dbReference type="ARBA" id="ARBA00022801"/>
    </source>
</evidence>
<dbReference type="InterPro" id="IPR001478">
    <property type="entry name" value="PDZ"/>
</dbReference>